<dbReference type="GO" id="GO:0016197">
    <property type="term" value="P:endosomal transport"/>
    <property type="evidence" value="ECO:0007669"/>
    <property type="project" value="TreeGrafter"/>
</dbReference>
<keyword evidence="4" id="KW-0597">Phosphoprotein</keyword>
<dbReference type="InterPro" id="IPR040990">
    <property type="entry name" value="DUF5600"/>
</dbReference>
<dbReference type="PROSITE" id="PS00018">
    <property type="entry name" value="EF_HAND_1"/>
    <property type="match status" value="1"/>
</dbReference>
<keyword evidence="9" id="KW-0862">Zinc</keyword>
<keyword evidence="8 13" id="KW-0863">Zinc-finger</keyword>
<keyword evidence="20" id="KW-1185">Reference proteome</keyword>
<feature type="compositionally biased region" description="Gly residues" evidence="14">
    <location>
        <begin position="50"/>
        <end position="59"/>
    </location>
</feature>
<evidence type="ECO:0000256" key="2">
    <source>
        <dbReference type="ARBA" id="ARBA00004413"/>
    </source>
</evidence>
<keyword evidence="11" id="KW-0067">ATP-binding</keyword>
<feature type="domain" description="EH" evidence="15">
    <location>
        <begin position="632"/>
        <end position="724"/>
    </location>
</feature>
<comment type="subcellular location">
    <subcellularLocation>
        <location evidence="2">Cell membrane</location>
        <topology evidence="2">Peripheral membrane protein</topology>
        <orientation evidence="2">Cytoplasmic side</orientation>
    </subcellularLocation>
    <subcellularLocation>
        <location evidence="1">Endosome membrane</location>
        <topology evidence="1">Peripheral membrane protein</topology>
        <orientation evidence="1">Cytoplasmic side</orientation>
    </subcellularLocation>
</comment>
<keyword evidence="12" id="KW-0472">Membrane</keyword>
<dbReference type="PROSITE" id="PS50222">
    <property type="entry name" value="EF_HAND_2"/>
    <property type="match status" value="1"/>
</dbReference>
<dbReference type="CDD" id="cd09913">
    <property type="entry name" value="EHD"/>
    <property type="match status" value="1"/>
</dbReference>
<dbReference type="InterPro" id="IPR018247">
    <property type="entry name" value="EF_Hand_1_Ca_BS"/>
</dbReference>
<evidence type="ECO:0000256" key="1">
    <source>
        <dbReference type="ARBA" id="ARBA00004125"/>
    </source>
</evidence>
<evidence type="ECO:0000256" key="7">
    <source>
        <dbReference type="ARBA" id="ARBA00022753"/>
    </source>
</evidence>
<evidence type="ECO:0000259" key="16">
    <source>
        <dbReference type="PROSITE" id="PS50178"/>
    </source>
</evidence>
<dbReference type="GO" id="GO:0010008">
    <property type="term" value="C:endosome membrane"/>
    <property type="evidence" value="ECO:0007669"/>
    <property type="project" value="UniProtKB-SubCell"/>
</dbReference>
<accession>A0A5J4YHZ7</accession>
<dbReference type="InterPro" id="IPR013083">
    <property type="entry name" value="Znf_RING/FYVE/PHD"/>
</dbReference>
<evidence type="ECO:0000259" key="17">
    <source>
        <dbReference type="PROSITE" id="PS50222"/>
    </source>
</evidence>
<dbReference type="Gene3D" id="3.30.40.10">
    <property type="entry name" value="Zinc/RING finger domain, C3HC4 (zinc finger)"/>
    <property type="match status" value="1"/>
</dbReference>
<evidence type="ECO:0000256" key="8">
    <source>
        <dbReference type="ARBA" id="ARBA00022771"/>
    </source>
</evidence>
<evidence type="ECO:0000256" key="6">
    <source>
        <dbReference type="ARBA" id="ARBA00022741"/>
    </source>
</evidence>
<dbReference type="InterPro" id="IPR045063">
    <property type="entry name" value="Dynamin_N"/>
</dbReference>
<dbReference type="Gene3D" id="1.10.238.10">
    <property type="entry name" value="EF-hand"/>
    <property type="match status" value="1"/>
</dbReference>
<dbReference type="GO" id="GO:0005886">
    <property type="term" value="C:plasma membrane"/>
    <property type="evidence" value="ECO:0007669"/>
    <property type="project" value="UniProtKB-SubCell"/>
</dbReference>
<dbReference type="Pfam" id="PF16880">
    <property type="entry name" value="EHD_N"/>
    <property type="match status" value="1"/>
</dbReference>
<feature type="compositionally biased region" description="Low complexity" evidence="14">
    <location>
        <begin position="68"/>
        <end position="80"/>
    </location>
</feature>
<dbReference type="Proteomes" id="UP000324585">
    <property type="component" value="Unassembled WGS sequence"/>
</dbReference>
<dbReference type="InterPro" id="IPR027417">
    <property type="entry name" value="P-loop_NTPase"/>
</dbReference>
<name>A0A5J4YHZ7_PORPP</name>
<dbReference type="SUPFAM" id="SSF52540">
    <property type="entry name" value="P-loop containing nucleoside triphosphate hydrolases"/>
    <property type="match status" value="1"/>
</dbReference>
<evidence type="ECO:0000259" key="18">
    <source>
        <dbReference type="PROSITE" id="PS51718"/>
    </source>
</evidence>
<evidence type="ECO:0000313" key="20">
    <source>
        <dbReference type="Proteomes" id="UP000324585"/>
    </source>
</evidence>
<dbReference type="Pfam" id="PF01363">
    <property type="entry name" value="FYVE"/>
    <property type="match status" value="1"/>
</dbReference>
<evidence type="ECO:0000256" key="12">
    <source>
        <dbReference type="ARBA" id="ARBA00023136"/>
    </source>
</evidence>
<dbReference type="OrthoDB" id="1716625at2759"/>
<dbReference type="GO" id="GO:0005525">
    <property type="term" value="F:GTP binding"/>
    <property type="evidence" value="ECO:0007669"/>
    <property type="project" value="InterPro"/>
</dbReference>
<proteinExistence type="predicted"/>
<dbReference type="SMART" id="SM00054">
    <property type="entry name" value="EFh"/>
    <property type="match status" value="1"/>
</dbReference>
<feature type="domain" description="EF-hand" evidence="17">
    <location>
        <begin position="666"/>
        <end position="701"/>
    </location>
</feature>
<dbReference type="SMART" id="SM00027">
    <property type="entry name" value="EH"/>
    <property type="match status" value="1"/>
</dbReference>
<dbReference type="Gene3D" id="3.40.50.300">
    <property type="entry name" value="P-loop containing nucleotide triphosphate hydrolases"/>
    <property type="match status" value="1"/>
</dbReference>
<evidence type="ECO:0000256" key="4">
    <source>
        <dbReference type="ARBA" id="ARBA00022553"/>
    </source>
</evidence>
<dbReference type="EMBL" id="VRMN01000018">
    <property type="protein sequence ID" value="KAA8490888.1"/>
    <property type="molecule type" value="Genomic_DNA"/>
</dbReference>
<keyword evidence="6" id="KW-0547">Nucleotide-binding</keyword>
<dbReference type="PANTHER" id="PTHR11216:SF31">
    <property type="entry name" value="AT21416P"/>
    <property type="match status" value="1"/>
</dbReference>
<dbReference type="Pfam" id="PF12763">
    <property type="entry name" value="EH"/>
    <property type="match status" value="1"/>
</dbReference>
<dbReference type="AlphaFoldDB" id="A0A5J4YHZ7"/>
<dbReference type="FunFam" id="3.40.50.300:FF:000147">
    <property type="entry name" value="EH domain-containing protein 1"/>
    <property type="match status" value="1"/>
</dbReference>
<dbReference type="InterPro" id="IPR011992">
    <property type="entry name" value="EF-hand-dom_pair"/>
</dbReference>
<feature type="region of interest" description="Disordered" evidence="14">
    <location>
        <begin position="41"/>
        <end position="83"/>
    </location>
</feature>
<comment type="caution">
    <text evidence="19">The sequence shown here is derived from an EMBL/GenBank/DDBJ whole genome shotgun (WGS) entry which is preliminary data.</text>
</comment>
<keyword evidence="10" id="KW-0106">Calcium</keyword>
<protein>
    <submittedName>
        <fullName evidence="19">EH domain-containing protein 1</fullName>
    </submittedName>
</protein>
<dbReference type="GO" id="GO:0006897">
    <property type="term" value="P:endocytosis"/>
    <property type="evidence" value="ECO:0007669"/>
    <property type="project" value="TreeGrafter"/>
</dbReference>
<dbReference type="OMA" id="LMIGQYS"/>
<dbReference type="GO" id="GO:0005524">
    <property type="term" value="F:ATP binding"/>
    <property type="evidence" value="ECO:0007669"/>
    <property type="project" value="UniProtKB-KW"/>
</dbReference>
<dbReference type="PROSITE" id="PS50031">
    <property type="entry name" value="EH"/>
    <property type="match status" value="1"/>
</dbReference>
<evidence type="ECO:0000313" key="19">
    <source>
        <dbReference type="EMBL" id="KAA8490888.1"/>
    </source>
</evidence>
<keyword evidence="7" id="KW-0967">Endosome</keyword>
<dbReference type="SMART" id="SM00064">
    <property type="entry name" value="FYVE"/>
    <property type="match status" value="1"/>
</dbReference>
<keyword evidence="3" id="KW-1003">Cell membrane</keyword>
<gene>
    <name evidence="19" type="ORF">FVE85_1335</name>
</gene>
<evidence type="ECO:0000259" key="15">
    <source>
        <dbReference type="PROSITE" id="PS50031"/>
    </source>
</evidence>
<reference evidence="20" key="1">
    <citation type="journal article" date="2019" name="Nat. Commun.">
        <title>Expansion of phycobilisome linker gene families in mesophilic red algae.</title>
        <authorList>
            <person name="Lee J."/>
            <person name="Kim D."/>
            <person name="Bhattacharya D."/>
            <person name="Yoon H.S."/>
        </authorList>
    </citation>
    <scope>NUCLEOTIDE SEQUENCE [LARGE SCALE GENOMIC DNA]</scope>
    <source>
        <strain evidence="20">CCMP 1328</strain>
    </source>
</reference>
<dbReference type="InterPro" id="IPR030381">
    <property type="entry name" value="G_DYNAMIN_dom"/>
</dbReference>
<feature type="domain" description="Dynamin-type G" evidence="18">
    <location>
        <begin position="243"/>
        <end position="476"/>
    </location>
</feature>
<evidence type="ECO:0000256" key="3">
    <source>
        <dbReference type="ARBA" id="ARBA00022475"/>
    </source>
</evidence>
<dbReference type="InterPro" id="IPR017455">
    <property type="entry name" value="Znf_FYVE-rel"/>
</dbReference>
<dbReference type="CDD" id="cd00052">
    <property type="entry name" value="EH"/>
    <property type="match status" value="1"/>
</dbReference>
<evidence type="ECO:0000256" key="10">
    <source>
        <dbReference type="ARBA" id="ARBA00022837"/>
    </source>
</evidence>
<feature type="domain" description="FYVE-type" evidence="16">
    <location>
        <begin position="121"/>
        <end position="180"/>
    </location>
</feature>
<evidence type="ECO:0000256" key="9">
    <source>
        <dbReference type="ARBA" id="ARBA00022833"/>
    </source>
</evidence>
<organism evidence="19 20">
    <name type="scientific">Porphyridium purpureum</name>
    <name type="common">Red alga</name>
    <name type="synonym">Porphyridium cruentum</name>
    <dbReference type="NCBI Taxonomy" id="35688"/>
    <lineage>
        <taxon>Eukaryota</taxon>
        <taxon>Rhodophyta</taxon>
        <taxon>Bangiophyceae</taxon>
        <taxon>Porphyridiales</taxon>
        <taxon>Porphyridiaceae</taxon>
        <taxon>Porphyridium</taxon>
    </lineage>
</organism>
<dbReference type="GO" id="GO:0008270">
    <property type="term" value="F:zinc ion binding"/>
    <property type="evidence" value="ECO:0007669"/>
    <property type="project" value="UniProtKB-KW"/>
</dbReference>
<evidence type="ECO:0000256" key="11">
    <source>
        <dbReference type="ARBA" id="ARBA00022840"/>
    </source>
</evidence>
<dbReference type="PROSITE" id="PS51718">
    <property type="entry name" value="G_DYNAMIN_2"/>
    <property type="match status" value="1"/>
</dbReference>
<dbReference type="PRINTS" id="PR00195">
    <property type="entry name" value="DYNAMIN"/>
</dbReference>
<sequence length="724" mass="79719">MASGRPVVSKGNSLLEFGGDDFVDDQVITFSRSKKNVVADTAPASVAAGAGDGGGGYAGGKEKKVKNSAAAPRQSQSQQAGYSVALVDSKGRPLKMTSVDSGAAPQGVPLEALVTKSNGGGPQATHCAGCSSPFSFSKSKHLCRSCNSYFCSKCSPHKKLIPSQGDVPVRVCDVCFHADTRRDRICTVSSTSYFTDPQTLHRKERHAAAMEALNRVYKAKIKPIEQAFKFSSFYASELTDGDFDSRPMILLVGQYSVGKTSFIKYLLERDFPGQRIGPEPTTDRFLAITNGPVERVVPGNAAAVDPNRPFSSLTKFGTAFLNRFEVSEMPSPILDNVTMVDTPGILSGEKQRVERGYEFEDVVQWFAERSDRILILFDAHKLDISDELKRTIEVLKPHEDKIRIVLNKADLVGPQQLMRIYGALMWSLGKVVRSPEVLRVYIGSFWDEPLNEKGALNSTLFEAEKQDLLSDLRALPRNAAVRKVNELIKRARLAKVHALLINHLRAKMPMLWGSKEKQKKLAGRLEEEYLKVQREHNLALGDFPNPEKFRAGLSVHNLSDFPKLSNRQMDVMEGGLSKDIPKIMMELQESSDAIDDFETDMIGSVRLEDKSNPFAATLDYASREAWVVDSNSKAKWDNLFYSLSPTGNPKVLSGTQARGVMLNSGLASDTLRKIWDLSDIDQDGVLDADEFALAMHLISMARNMGGASVPDELPLSHIPPSKRS</sequence>
<dbReference type="Pfam" id="PF18150">
    <property type="entry name" value="DUF5600"/>
    <property type="match status" value="1"/>
</dbReference>
<dbReference type="Pfam" id="PF00350">
    <property type="entry name" value="Dynamin_N"/>
    <property type="match status" value="1"/>
</dbReference>
<evidence type="ECO:0000256" key="5">
    <source>
        <dbReference type="ARBA" id="ARBA00022723"/>
    </source>
</evidence>
<dbReference type="GO" id="GO:0005509">
    <property type="term" value="F:calcium ion binding"/>
    <property type="evidence" value="ECO:0007669"/>
    <property type="project" value="InterPro"/>
</dbReference>
<evidence type="ECO:0000256" key="14">
    <source>
        <dbReference type="SAM" id="MobiDB-lite"/>
    </source>
</evidence>
<dbReference type="InterPro" id="IPR011011">
    <property type="entry name" value="Znf_FYVE_PHD"/>
</dbReference>
<dbReference type="Gene3D" id="1.10.268.20">
    <property type="match status" value="1"/>
</dbReference>
<keyword evidence="5" id="KW-0479">Metal-binding</keyword>
<dbReference type="SUPFAM" id="SSF57903">
    <property type="entry name" value="FYVE/PHD zinc finger"/>
    <property type="match status" value="1"/>
</dbReference>
<evidence type="ECO:0000256" key="13">
    <source>
        <dbReference type="PROSITE-ProRule" id="PRU00091"/>
    </source>
</evidence>
<dbReference type="InterPro" id="IPR000306">
    <property type="entry name" value="Znf_FYVE"/>
</dbReference>
<dbReference type="InterPro" id="IPR000261">
    <property type="entry name" value="EH_dom"/>
</dbReference>
<dbReference type="PANTHER" id="PTHR11216">
    <property type="entry name" value="EH DOMAIN"/>
    <property type="match status" value="1"/>
</dbReference>
<dbReference type="InterPro" id="IPR031692">
    <property type="entry name" value="EHD_N"/>
</dbReference>
<dbReference type="PROSITE" id="PS50178">
    <property type="entry name" value="ZF_FYVE"/>
    <property type="match status" value="1"/>
</dbReference>
<dbReference type="InterPro" id="IPR022812">
    <property type="entry name" value="Dynamin"/>
</dbReference>
<dbReference type="SUPFAM" id="SSF47473">
    <property type="entry name" value="EF-hand"/>
    <property type="match status" value="1"/>
</dbReference>
<dbReference type="InterPro" id="IPR002048">
    <property type="entry name" value="EF_hand_dom"/>
</dbReference>